<proteinExistence type="predicted"/>
<gene>
    <name evidence="2" type="ORF">HAX54_009157</name>
</gene>
<sequence>IVTSSRQQGKEKAPSTSKSKGKGKAKATPTSTNTRDAIILCVPGMKEHHLSCVDKPMTRKKCFNLERLRDDFPNINAQFNKRHWHMFTEPLPNYFPKLVPEFYTSYQTRQDAMKHKGKVDDFPCLPLVMVHRVEVYITPDAINSIFLEDEIDWRTEFAVRVAAKEDQFGSVAGIYVL</sequence>
<feature type="region of interest" description="Disordered" evidence="1">
    <location>
        <begin position="1"/>
        <end position="31"/>
    </location>
</feature>
<reference evidence="2 3" key="1">
    <citation type="journal article" date="2021" name="BMC Genomics">
        <title>Datura genome reveals duplications of psychoactive alkaloid biosynthetic genes and high mutation rate following tissue culture.</title>
        <authorList>
            <person name="Rajewski A."/>
            <person name="Carter-House D."/>
            <person name="Stajich J."/>
            <person name="Litt A."/>
        </authorList>
    </citation>
    <scope>NUCLEOTIDE SEQUENCE [LARGE SCALE GENOMIC DNA]</scope>
    <source>
        <strain evidence="2">AR-01</strain>
    </source>
</reference>
<organism evidence="2 3">
    <name type="scientific">Datura stramonium</name>
    <name type="common">Jimsonweed</name>
    <name type="synonym">Common thornapple</name>
    <dbReference type="NCBI Taxonomy" id="4076"/>
    <lineage>
        <taxon>Eukaryota</taxon>
        <taxon>Viridiplantae</taxon>
        <taxon>Streptophyta</taxon>
        <taxon>Embryophyta</taxon>
        <taxon>Tracheophyta</taxon>
        <taxon>Spermatophyta</taxon>
        <taxon>Magnoliopsida</taxon>
        <taxon>eudicotyledons</taxon>
        <taxon>Gunneridae</taxon>
        <taxon>Pentapetalae</taxon>
        <taxon>asterids</taxon>
        <taxon>lamiids</taxon>
        <taxon>Solanales</taxon>
        <taxon>Solanaceae</taxon>
        <taxon>Solanoideae</taxon>
        <taxon>Datureae</taxon>
        <taxon>Datura</taxon>
    </lineage>
</organism>
<accession>A0ABS8TH83</accession>
<dbReference type="EMBL" id="JACEIK010001495">
    <property type="protein sequence ID" value="MCD7469847.1"/>
    <property type="molecule type" value="Genomic_DNA"/>
</dbReference>
<dbReference type="Proteomes" id="UP000823775">
    <property type="component" value="Unassembled WGS sequence"/>
</dbReference>
<keyword evidence="3" id="KW-1185">Reference proteome</keyword>
<protein>
    <submittedName>
        <fullName evidence="2">Uncharacterized protein</fullName>
    </submittedName>
</protein>
<evidence type="ECO:0000313" key="2">
    <source>
        <dbReference type="EMBL" id="MCD7469847.1"/>
    </source>
</evidence>
<name>A0ABS8TH83_DATST</name>
<feature type="non-terminal residue" evidence="2">
    <location>
        <position position="1"/>
    </location>
</feature>
<evidence type="ECO:0000313" key="3">
    <source>
        <dbReference type="Proteomes" id="UP000823775"/>
    </source>
</evidence>
<evidence type="ECO:0000256" key="1">
    <source>
        <dbReference type="SAM" id="MobiDB-lite"/>
    </source>
</evidence>
<comment type="caution">
    <text evidence="2">The sequence shown here is derived from an EMBL/GenBank/DDBJ whole genome shotgun (WGS) entry which is preliminary data.</text>
</comment>